<dbReference type="Gene3D" id="1.10.10.60">
    <property type="entry name" value="Homeodomain-like"/>
    <property type="match status" value="2"/>
</dbReference>
<feature type="region of interest" description="Disordered" evidence="2">
    <location>
        <begin position="804"/>
        <end position="824"/>
    </location>
</feature>
<reference evidence="5 6" key="3">
    <citation type="journal article" date="2015" name="Genome Announc.">
        <title>Draft Genome Sequence of the Archiascomycetous Yeast Saitoella complicata.</title>
        <authorList>
            <person name="Yamauchi K."/>
            <person name="Kondo S."/>
            <person name="Hamamoto M."/>
            <person name="Takahashi Y."/>
            <person name="Ogura Y."/>
            <person name="Hayashi T."/>
            <person name="Nishida H."/>
        </authorList>
    </citation>
    <scope>NUCLEOTIDE SEQUENCE [LARGE SCALE GENOMIC DNA]</scope>
    <source>
        <strain evidence="5 6">NRRL Y-17804</strain>
    </source>
</reference>
<evidence type="ECO:0000313" key="6">
    <source>
        <dbReference type="Proteomes" id="UP000033140"/>
    </source>
</evidence>
<dbReference type="EMBL" id="BACD03000031">
    <property type="protein sequence ID" value="GAO50302.1"/>
    <property type="molecule type" value="Genomic_DNA"/>
</dbReference>
<evidence type="ECO:0000313" key="5">
    <source>
        <dbReference type="EMBL" id="GAO50302.1"/>
    </source>
</evidence>
<organism evidence="5 6">
    <name type="scientific">Saitoella complicata (strain BCRC 22490 / CBS 7301 / JCM 7358 / NBRC 10748 / NRRL Y-17804)</name>
    <dbReference type="NCBI Taxonomy" id="698492"/>
    <lineage>
        <taxon>Eukaryota</taxon>
        <taxon>Fungi</taxon>
        <taxon>Dikarya</taxon>
        <taxon>Ascomycota</taxon>
        <taxon>Taphrinomycotina</taxon>
        <taxon>Taphrinomycotina incertae sedis</taxon>
        <taxon>Saitoella</taxon>
    </lineage>
</organism>
<dbReference type="GO" id="GO:0005743">
    <property type="term" value="C:mitochondrial inner membrane"/>
    <property type="evidence" value="ECO:0007669"/>
    <property type="project" value="InterPro"/>
</dbReference>
<dbReference type="PROSITE" id="PS50090">
    <property type="entry name" value="MYB_LIKE"/>
    <property type="match status" value="2"/>
</dbReference>
<dbReference type="AlphaFoldDB" id="A0A0E9NK96"/>
<dbReference type="InterPro" id="IPR001005">
    <property type="entry name" value="SANT/Myb"/>
</dbReference>
<evidence type="ECO:0008006" key="7">
    <source>
        <dbReference type="Google" id="ProtNLM"/>
    </source>
</evidence>
<feature type="domain" description="Myb-like" evidence="3">
    <location>
        <begin position="148"/>
        <end position="197"/>
    </location>
</feature>
<feature type="domain" description="HTH myb-type" evidence="4">
    <location>
        <begin position="148"/>
        <end position="201"/>
    </location>
</feature>
<dbReference type="InterPro" id="IPR017930">
    <property type="entry name" value="Myb_dom"/>
</dbReference>
<dbReference type="InterPro" id="IPR009057">
    <property type="entry name" value="Homeodomain-like_sf"/>
</dbReference>
<dbReference type="SMART" id="SM00717">
    <property type="entry name" value="SANT"/>
    <property type="match status" value="2"/>
</dbReference>
<dbReference type="InterPro" id="IPR024621">
    <property type="entry name" value="Mba1"/>
</dbReference>
<dbReference type="InterPro" id="IPR052450">
    <property type="entry name" value="TRBD-Containing_Protein"/>
</dbReference>
<evidence type="ECO:0000259" key="4">
    <source>
        <dbReference type="PROSITE" id="PS51294"/>
    </source>
</evidence>
<reference evidence="5 6" key="1">
    <citation type="journal article" date="2011" name="J. Gen. Appl. Microbiol.">
        <title>Draft genome sequencing of the enigmatic yeast Saitoella complicata.</title>
        <authorList>
            <person name="Nishida H."/>
            <person name="Hamamoto M."/>
            <person name="Sugiyama J."/>
        </authorList>
    </citation>
    <scope>NUCLEOTIDE SEQUENCE [LARGE SCALE GENOMIC DNA]</scope>
    <source>
        <strain evidence="5 6">NRRL Y-17804</strain>
    </source>
</reference>
<dbReference type="Proteomes" id="UP000033140">
    <property type="component" value="Unassembled WGS sequence"/>
</dbReference>
<name>A0A0E9NK96_SAICN</name>
<gene>
    <name evidence="5" type="ORF">G7K_4432-t1</name>
</gene>
<dbReference type="SUPFAM" id="SSF54427">
    <property type="entry name" value="NTF2-like"/>
    <property type="match status" value="1"/>
</dbReference>
<evidence type="ECO:0000256" key="1">
    <source>
        <dbReference type="ARBA" id="ARBA00023242"/>
    </source>
</evidence>
<dbReference type="PANTHER" id="PTHR46734:SF1">
    <property type="entry name" value="TELOMERIC REPEAT-BINDING FACTOR 1"/>
    <property type="match status" value="1"/>
</dbReference>
<dbReference type="GO" id="GO:0032979">
    <property type="term" value="P:protein insertion into mitochondrial inner membrane from matrix"/>
    <property type="evidence" value="ECO:0007669"/>
    <property type="project" value="InterPro"/>
</dbReference>
<keyword evidence="1" id="KW-0539">Nucleus</keyword>
<dbReference type="PANTHER" id="PTHR46734">
    <property type="entry name" value="TELOMERIC REPEAT-BINDING FACTOR 1 TERF1"/>
    <property type="match status" value="1"/>
</dbReference>
<accession>A0A0E9NK96</accession>
<evidence type="ECO:0000259" key="3">
    <source>
        <dbReference type="PROSITE" id="PS50090"/>
    </source>
</evidence>
<sequence>MRRNDPYIPTSLSHQTSSSAYAFIMSTAEMGMVEMPEMTENQEGLLEGVKQEVGGQVQEGRRRQKWTEEETNDLLRGILTYGCGNWKKILVDRRFNFANRSPIDLKDRFRTVFPEDYCRLYPNARTHANRGQKTPKHIEIEKVCRKERQAFTLEEDARLMEGFRTHGASWSKIQKDPRLGFSTRRSTDLRDRFRNAFPDKYAAAGFKPRPPRPGCTSRSTSSESTLSLGPEPRPNTDFKPEDPLGLGLQMTYPKPPQEDPTALGMGLQIAYPIAKPPASAALPTPPSSIEMRLDFGTQNMALAPYKQETSSVLHSPPSERVLVTPDLPQWTGPQGMECGLGESTQGMGTQHQHQHQHPIDRLFTPTGFLTPHSQPSYSPTTLEFRAEQLQMSGMSMGPDGFCGGLSDCFFASSDHNSTPGIGVEIGVGGDVVTPSGLLQAKVVPGQDAELLWGQIMPVQVPGVPIQYAAPGSGLGMHVDGQFMAVFERGDGAGMGQDKLAILGRVARRVRALVLGANGILIILAFRWNWNMEYILLGASRDLGYLAMSVSLRPLRHCWYTPVEVASLRISSHKTTTTFARGFAFRPSASVWARQELQRQAHLMRDDFGIFDHYVPPKLVQPVPWSRPKHKFRDLYRDIKNGIFNLISVAQFKRKIKPEKLNFRDLRESACELHVQMNTAFAEGDRKTLQGIVSPALFRKLEKKVQGRKDAKVKGARMEWKLHRMLSQPKLVCFRAAKISVHDDMLAQAIIRIHSEQSVTRWENGKMVSGSDQPVPMVEYIVVQHRTWELPRRWYIQGQTHETPISNDFTQSTGSGLMSNTPPRA</sequence>
<feature type="domain" description="Myb-like" evidence="3">
    <location>
        <begin position="58"/>
        <end position="113"/>
    </location>
</feature>
<feature type="compositionally biased region" description="Low complexity" evidence="2">
    <location>
        <begin position="216"/>
        <end position="228"/>
    </location>
</feature>
<dbReference type="SUPFAM" id="SSF46689">
    <property type="entry name" value="Homeodomain-like"/>
    <property type="match status" value="2"/>
</dbReference>
<proteinExistence type="predicted"/>
<dbReference type="Pfam" id="PF07961">
    <property type="entry name" value="MBA1"/>
    <property type="match status" value="1"/>
</dbReference>
<feature type="region of interest" description="Disordered" evidence="2">
    <location>
        <begin position="200"/>
        <end position="248"/>
    </location>
</feature>
<protein>
    <recommendedName>
        <fullName evidence="7">Myb-like domain-containing protein</fullName>
    </recommendedName>
</protein>
<dbReference type="Gene3D" id="3.10.450.240">
    <property type="match status" value="1"/>
</dbReference>
<dbReference type="STRING" id="698492.A0A0E9NK96"/>
<keyword evidence="6" id="KW-1185">Reference proteome</keyword>
<feature type="domain" description="HTH myb-type" evidence="4">
    <location>
        <begin position="58"/>
        <end position="117"/>
    </location>
</feature>
<dbReference type="Pfam" id="PF00249">
    <property type="entry name" value="Myb_DNA-binding"/>
    <property type="match status" value="2"/>
</dbReference>
<dbReference type="CDD" id="cd11660">
    <property type="entry name" value="SANT_TRF"/>
    <property type="match status" value="2"/>
</dbReference>
<comment type="caution">
    <text evidence="5">The sequence shown here is derived from an EMBL/GenBank/DDBJ whole genome shotgun (WGS) entry which is preliminary data.</text>
</comment>
<reference evidence="5 6" key="2">
    <citation type="journal article" date="2014" name="J. Gen. Appl. Microbiol.">
        <title>The early diverging ascomycetous budding yeast Saitoella complicata has three histone deacetylases belonging to the Clr6, Hos2, and Rpd3 lineages.</title>
        <authorList>
            <person name="Nishida H."/>
            <person name="Matsumoto T."/>
            <person name="Kondo S."/>
            <person name="Hamamoto M."/>
            <person name="Yoshikawa H."/>
        </authorList>
    </citation>
    <scope>NUCLEOTIDE SEQUENCE [LARGE SCALE GENOMIC DNA]</scope>
    <source>
        <strain evidence="5 6">NRRL Y-17804</strain>
    </source>
</reference>
<dbReference type="PROSITE" id="PS51294">
    <property type="entry name" value="HTH_MYB"/>
    <property type="match status" value="2"/>
</dbReference>
<dbReference type="InterPro" id="IPR032710">
    <property type="entry name" value="NTF2-like_dom_sf"/>
</dbReference>
<evidence type="ECO:0000256" key="2">
    <source>
        <dbReference type="SAM" id="MobiDB-lite"/>
    </source>
</evidence>